<sequence>MDPPRQPQHQHPPFSRPSVFAGPPDLRAGALPPRPYAPSAVSNGRSQPAYDPLGRRETEMGRPPATYGPPTHPYAHEKPMSPVPFASLRNDHPNGFHSPATGHASIGKQNDGMMKEHNGLRFREGRGTSSFLFVGHYSVEGWIGGRGGL</sequence>
<evidence type="ECO:0000313" key="3">
    <source>
        <dbReference type="Proteomes" id="UP000018001"/>
    </source>
</evidence>
<organism evidence="2 3">
    <name type="scientific">Byssochlamys spectabilis (strain No. 5 / NBRC 109023)</name>
    <name type="common">Paecilomyces variotii</name>
    <dbReference type="NCBI Taxonomy" id="1356009"/>
    <lineage>
        <taxon>Eukaryota</taxon>
        <taxon>Fungi</taxon>
        <taxon>Dikarya</taxon>
        <taxon>Ascomycota</taxon>
        <taxon>Pezizomycotina</taxon>
        <taxon>Eurotiomycetes</taxon>
        <taxon>Eurotiomycetidae</taxon>
        <taxon>Eurotiales</taxon>
        <taxon>Thermoascaceae</taxon>
        <taxon>Paecilomyces</taxon>
    </lineage>
</organism>
<comment type="caution">
    <text evidence="2">The sequence shown here is derived from an EMBL/GenBank/DDBJ whole genome shotgun (WGS) entry which is preliminary data.</text>
</comment>
<feature type="region of interest" description="Disordered" evidence="1">
    <location>
        <begin position="1"/>
        <end position="109"/>
    </location>
</feature>
<name>V5HXG0_BYSSN</name>
<dbReference type="Proteomes" id="UP000018001">
    <property type="component" value="Unassembled WGS sequence"/>
</dbReference>
<dbReference type="AlphaFoldDB" id="V5HXG0"/>
<protein>
    <submittedName>
        <fullName evidence="2">Uncharacterized protein</fullName>
    </submittedName>
</protein>
<reference evidence="3" key="1">
    <citation type="journal article" date="2014" name="Genome Announc.">
        <title>Draft genome sequence of the formaldehyde-resistant fungus Byssochlamys spectabilis No. 5 (anamorph Paecilomyces variotii No. 5) (NBRC109023).</title>
        <authorList>
            <person name="Oka T."/>
            <person name="Ekino K."/>
            <person name="Fukuda K."/>
            <person name="Nomura Y."/>
        </authorList>
    </citation>
    <scope>NUCLEOTIDE SEQUENCE [LARGE SCALE GENOMIC DNA]</scope>
    <source>
        <strain evidence="3">No. 5 / NBRC 109023</strain>
    </source>
</reference>
<proteinExistence type="predicted"/>
<evidence type="ECO:0000313" key="2">
    <source>
        <dbReference type="EMBL" id="GAD94580.1"/>
    </source>
</evidence>
<dbReference type="OrthoDB" id="10635455at2759"/>
<dbReference type="HOGENOM" id="CLU_1795903_0_0_1"/>
<gene>
    <name evidence="2" type="ORF">PVAR5_3207</name>
</gene>
<dbReference type="EMBL" id="BAUL01000094">
    <property type="protein sequence ID" value="GAD94580.1"/>
    <property type="molecule type" value="Genomic_DNA"/>
</dbReference>
<keyword evidence="3" id="KW-1185">Reference proteome</keyword>
<evidence type="ECO:0000256" key="1">
    <source>
        <dbReference type="SAM" id="MobiDB-lite"/>
    </source>
</evidence>
<accession>V5HXG0</accession>
<dbReference type="InParanoid" id="V5HXG0"/>
<feature type="compositionally biased region" description="Low complexity" evidence="1">
    <location>
        <begin position="7"/>
        <end position="18"/>
    </location>
</feature>